<protein>
    <submittedName>
        <fullName evidence="1">Uncharacterized protein</fullName>
    </submittedName>
</protein>
<proteinExistence type="predicted"/>
<name>A0ACC8ELR3_9PEZI</name>
<dbReference type="EMBL" id="KV748263">
    <property type="protein sequence ID" value="OCK87304.1"/>
    <property type="molecule type" value="Genomic_DNA"/>
</dbReference>
<evidence type="ECO:0000313" key="2">
    <source>
        <dbReference type="Proteomes" id="UP000250078"/>
    </source>
</evidence>
<keyword evidence="2" id="KW-1185">Reference proteome</keyword>
<accession>A0ACC8ELR3</accession>
<evidence type="ECO:0000313" key="1">
    <source>
        <dbReference type="EMBL" id="OCK87304.1"/>
    </source>
</evidence>
<dbReference type="Proteomes" id="UP000250078">
    <property type="component" value="Unassembled WGS sequence"/>
</dbReference>
<organism evidence="1 2">
    <name type="scientific">Cenococcum geophilum 1.58</name>
    <dbReference type="NCBI Taxonomy" id="794803"/>
    <lineage>
        <taxon>Eukaryota</taxon>
        <taxon>Fungi</taxon>
        <taxon>Dikarya</taxon>
        <taxon>Ascomycota</taxon>
        <taxon>Pezizomycotina</taxon>
        <taxon>Dothideomycetes</taxon>
        <taxon>Pleosporomycetidae</taxon>
        <taxon>Gloniales</taxon>
        <taxon>Gloniaceae</taxon>
        <taxon>Cenococcum</taxon>
    </lineage>
</organism>
<sequence>MPSLMDVDKRLSDLPSKLLSIVVGHLAPSYENRFKPGQKKDLQSANFAHRCLARWVPQFLFRNMCLMVVTVGLSSKLEDMLVDPLGLELAQHIRNVQLKVPPTIPQKVDENTQTSRNSTTLRLLSRFGVRDEKSLTFEQKEFCFSYHTAMVEPFIESNWLNLLPHAQHVCMQVFRQLPKLQRVGVGICERIDHPDPTTTNAFIKRWGRDVITHENPACVEDRIISLAWASGVITQTIPRKVKSLHLSAASQPELYWFMYDLHGISHNPARNLLSVTTLTLDIRGVHGTLNGFDWDTTGWDTSKMVGYWAETINSLPKLVRLQLNGNFGSVIDIYHDLIGYAPDRLLSRVKRPLQSLCLRNVGMDVHDLLGDLSTFKSSLKSLVLDRFAMSCCEYVGEEPWLTLATWAEDHMQGTRITVNRPYTNRARVSESSLDEMSAMGMQVTG</sequence>
<gene>
    <name evidence="1" type="ORF">K441DRAFT_648730</name>
</gene>
<reference evidence="1 2" key="1">
    <citation type="journal article" date="2016" name="Nat. Commun.">
        <title>Ectomycorrhizal ecology is imprinted in the genome of the dominant symbiotic fungus Cenococcum geophilum.</title>
        <authorList>
            <consortium name="DOE Joint Genome Institute"/>
            <person name="Peter M."/>
            <person name="Kohler A."/>
            <person name="Ohm R.A."/>
            <person name="Kuo A."/>
            <person name="Krutzmann J."/>
            <person name="Morin E."/>
            <person name="Arend M."/>
            <person name="Barry K.W."/>
            <person name="Binder M."/>
            <person name="Choi C."/>
            <person name="Clum A."/>
            <person name="Copeland A."/>
            <person name="Grisel N."/>
            <person name="Haridas S."/>
            <person name="Kipfer T."/>
            <person name="LaButti K."/>
            <person name="Lindquist E."/>
            <person name="Lipzen A."/>
            <person name="Maire R."/>
            <person name="Meier B."/>
            <person name="Mihaltcheva S."/>
            <person name="Molinier V."/>
            <person name="Murat C."/>
            <person name="Poggeler S."/>
            <person name="Quandt C.A."/>
            <person name="Sperisen C."/>
            <person name="Tritt A."/>
            <person name="Tisserant E."/>
            <person name="Crous P.W."/>
            <person name="Henrissat B."/>
            <person name="Nehls U."/>
            <person name="Egli S."/>
            <person name="Spatafora J.W."/>
            <person name="Grigoriev I.V."/>
            <person name="Martin F.M."/>
        </authorList>
    </citation>
    <scope>NUCLEOTIDE SEQUENCE [LARGE SCALE GENOMIC DNA]</scope>
    <source>
        <strain evidence="1 2">1.58</strain>
    </source>
</reference>